<organism evidence="3 4">
    <name type="scientific">Ilex paraguariensis</name>
    <name type="common">yerba mate</name>
    <dbReference type="NCBI Taxonomy" id="185542"/>
    <lineage>
        <taxon>Eukaryota</taxon>
        <taxon>Viridiplantae</taxon>
        <taxon>Streptophyta</taxon>
        <taxon>Embryophyta</taxon>
        <taxon>Tracheophyta</taxon>
        <taxon>Spermatophyta</taxon>
        <taxon>Magnoliopsida</taxon>
        <taxon>eudicotyledons</taxon>
        <taxon>Gunneridae</taxon>
        <taxon>Pentapetalae</taxon>
        <taxon>asterids</taxon>
        <taxon>campanulids</taxon>
        <taxon>Aquifoliales</taxon>
        <taxon>Aquifoliaceae</taxon>
        <taxon>Ilex</taxon>
    </lineage>
</organism>
<accession>A0ABC8RG84</accession>
<gene>
    <name evidence="3" type="ORF">ILEXP_LOCUS11708</name>
</gene>
<keyword evidence="1" id="KW-0812">Transmembrane</keyword>
<feature type="signal peptide" evidence="2">
    <location>
        <begin position="1"/>
        <end position="25"/>
    </location>
</feature>
<evidence type="ECO:0000256" key="1">
    <source>
        <dbReference type="SAM" id="Phobius"/>
    </source>
</evidence>
<comment type="caution">
    <text evidence="3">The sequence shown here is derived from an EMBL/GenBank/DDBJ whole genome shotgun (WGS) entry which is preliminary data.</text>
</comment>
<proteinExistence type="predicted"/>
<reference evidence="3 4" key="1">
    <citation type="submission" date="2024-02" db="EMBL/GenBank/DDBJ databases">
        <authorList>
            <person name="Vignale AGUSTIN F."/>
            <person name="Sosa J E."/>
            <person name="Modenutti C."/>
        </authorList>
    </citation>
    <scope>NUCLEOTIDE SEQUENCE [LARGE SCALE GENOMIC DNA]</scope>
</reference>
<evidence type="ECO:0000313" key="3">
    <source>
        <dbReference type="EMBL" id="CAK9143969.1"/>
    </source>
</evidence>
<feature type="chain" id="PRO_5044745480" evidence="2">
    <location>
        <begin position="26"/>
        <end position="63"/>
    </location>
</feature>
<keyword evidence="2" id="KW-0732">Signal</keyword>
<feature type="transmembrane region" description="Helical" evidence="1">
    <location>
        <begin position="41"/>
        <end position="61"/>
    </location>
</feature>
<keyword evidence="1" id="KW-1133">Transmembrane helix</keyword>
<protein>
    <submittedName>
        <fullName evidence="3">Uncharacterized protein</fullName>
    </submittedName>
</protein>
<keyword evidence="4" id="KW-1185">Reference proteome</keyword>
<keyword evidence="1" id="KW-0472">Membrane</keyword>
<dbReference type="AlphaFoldDB" id="A0ABC8RG84"/>
<dbReference type="EMBL" id="CAUOFW020001353">
    <property type="protein sequence ID" value="CAK9143969.1"/>
    <property type="molecule type" value="Genomic_DNA"/>
</dbReference>
<name>A0ABC8RG84_9AQUA</name>
<evidence type="ECO:0000256" key="2">
    <source>
        <dbReference type="SAM" id="SignalP"/>
    </source>
</evidence>
<dbReference type="Proteomes" id="UP001642360">
    <property type="component" value="Unassembled WGS sequence"/>
</dbReference>
<evidence type="ECO:0000313" key="4">
    <source>
        <dbReference type="Proteomes" id="UP001642360"/>
    </source>
</evidence>
<sequence length="63" mass="6184">MALASLIALFAVIVTVFSLIGASLAAEAPAPAPDSSAGDISPSFAVGCAVAFINFLFGSALKI</sequence>